<proteinExistence type="predicted"/>
<evidence type="ECO:0000313" key="3">
    <source>
        <dbReference type="Proteomes" id="UP000823775"/>
    </source>
</evidence>
<dbReference type="Proteomes" id="UP000823775">
    <property type="component" value="Unassembled WGS sequence"/>
</dbReference>
<sequence>MSGNKSRMHNIKLKDEYPCRGAEGSRSTAQSETTPRFGARPANIDHAMHEGQFMASIDCAKHEGQYTAGIDRAKHEGQYTADNLLYI</sequence>
<protein>
    <submittedName>
        <fullName evidence="2">Uncharacterized protein</fullName>
    </submittedName>
</protein>
<accession>A0ABS8TBP2</accession>
<feature type="compositionally biased region" description="Polar residues" evidence="1">
    <location>
        <begin position="25"/>
        <end position="34"/>
    </location>
</feature>
<evidence type="ECO:0000256" key="1">
    <source>
        <dbReference type="SAM" id="MobiDB-lite"/>
    </source>
</evidence>
<feature type="compositionally biased region" description="Basic residues" evidence="1">
    <location>
        <begin position="1"/>
        <end position="11"/>
    </location>
</feature>
<comment type="caution">
    <text evidence="2">The sequence shown here is derived from an EMBL/GenBank/DDBJ whole genome shotgun (WGS) entry which is preliminary data.</text>
</comment>
<evidence type="ECO:0000313" key="2">
    <source>
        <dbReference type="EMBL" id="MCD7468563.1"/>
    </source>
</evidence>
<feature type="region of interest" description="Disordered" evidence="1">
    <location>
        <begin position="1"/>
        <end position="41"/>
    </location>
</feature>
<reference evidence="2 3" key="1">
    <citation type="journal article" date="2021" name="BMC Genomics">
        <title>Datura genome reveals duplications of psychoactive alkaloid biosynthetic genes and high mutation rate following tissue culture.</title>
        <authorList>
            <person name="Rajewski A."/>
            <person name="Carter-House D."/>
            <person name="Stajich J."/>
            <person name="Litt A."/>
        </authorList>
    </citation>
    <scope>NUCLEOTIDE SEQUENCE [LARGE SCALE GENOMIC DNA]</scope>
    <source>
        <strain evidence="2">AR-01</strain>
    </source>
</reference>
<name>A0ABS8TBP2_DATST</name>
<dbReference type="EMBL" id="JACEIK010001356">
    <property type="protein sequence ID" value="MCD7468563.1"/>
    <property type="molecule type" value="Genomic_DNA"/>
</dbReference>
<organism evidence="2 3">
    <name type="scientific">Datura stramonium</name>
    <name type="common">Jimsonweed</name>
    <name type="synonym">Common thornapple</name>
    <dbReference type="NCBI Taxonomy" id="4076"/>
    <lineage>
        <taxon>Eukaryota</taxon>
        <taxon>Viridiplantae</taxon>
        <taxon>Streptophyta</taxon>
        <taxon>Embryophyta</taxon>
        <taxon>Tracheophyta</taxon>
        <taxon>Spermatophyta</taxon>
        <taxon>Magnoliopsida</taxon>
        <taxon>eudicotyledons</taxon>
        <taxon>Gunneridae</taxon>
        <taxon>Pentapetalae</taxon>
        <taxon>asterids</taxon>
        <taxon>lamiids</taxon>
        <taxon>Solanales</taxon>
        <taxon>Solanaceae</taxon>
        <taxon>Solanoideae</taxon>
        <taxon>Datureae</taxon>
        <taxon>Datura</taxon>
    </lineage>
</organism>
<keyword evidence="3" id="KW-1185">Reference proteome</keyword>
<gene>
    <name evidence="2" type="ORF">HAX54_006911</name>
</gene>